<reference evidence="2 3" key="1">
    <citation type="submission" date="2017-07" db="EMBL/GenBank/DDBJ databases">
        <title>Genome sequencing and assembly of Paenibacillus rigui.</title>
        <authorList>
            <person name="Mayilraj S."/>
        </authorList>
    </citation>
    <scope>NUCLEOTIDE SEQUENCE [LARGE SCALE GENOMIC DNA]</scope>
    <source>
        <strain evidence="2 3">JCM 16352</strain>
    </source>
</reference>
<accession>A0A229UN07</accession>
<name>A0A229UN07_9BACL</name>
<dbReference type="OrthoDB" id="2678823at2"/>
<organism evidence="2 3">
    <name type="scientific">Paenibacillus rigui</name>
    <dbReference type="NCBI Taxonomy" id="554312"/>
    <lineage>
        <taxon>Bacteria</taxon>
        <taxon>Bacillati</taxon>
        <taxon>Bacillota</taxon>
        <taxon>Bacilli</taxon>
        <taxon>Bacillales</taxon>
        <taxon>Paenibacillaceae</taxon>
        <taxon>Paenibacillus</taxon>
    </lineage>
</organism>
<evidence type="ECO:0000313" key="3">
    <source>
        <dbReference type="Proteomes" id="UP000215509"/>
    </source>
</evidence>
<sequence>MKLNLQTFAQDGLLGKKLIIALTDENGAALEKTPEILKWSVEEITSEEKKNPIGEETEYRQVLQNGWKGTLEGQAVNTAYDDIVDKKIAHQEEKGGTLKFIIFTTETYKDGTVRKYKYSGVTFDGYKRSADGNNKPVTNNINWQAERRDKQ</sequence>
<dbReference type="AlphaFoldDB" id="A0A229UN07"/>
<feature type="region of interest" description="Disordered" evidence="1">
    <location>
        <begin position="129"/>
        <end position="151"/>
    </location>
</feature>
<proteinExistence type="predicted"/>
<comment type="caution">
    <text evidence="2">The sequence shown here is derived from an EMBL/GenBank/DDBJ whole genome shotgun (WGS) entry which is preliminary data.</text>
</comment>
<evidence type="ECO:0000313" key="2">
    <source>
        <dbReference type="EMBL" id="OXM84761.1"/>
    </source>
</evidence>
<protein>
    <submittedName>
        <fullName evidence="2">Uncharacterized protein</fullName>
    </submittedName>
</protein>
<dbReference type="EMBL" id="NMQW01000027">
    <property type="protein sequence ID" value="OXM84761.1"/>
    <property type="molecule type" value="Genomic_DNA"/>
</dbReference>
<feature type="compositionally biased region" description="Polar residues" evidence="1">
    <location>
        <begin position="131"/>
        <end position="143"/>
    </location>
</feature>
<evidence type="ECO:0000256" key="1">
    <source>
        <dbReference type="SAM" id="MobiDB-lite"/>
    </source>
</evidence>
<gene>
    <name evidence="2" type="ORF">CF651_19055</name>
</gene>
<keyword evidence="3" id="KW-1185">Reference proteome</keyword>
<dbReference type="Proteomes" id="UP000215509">
    <property type="component" value="Unassembled WGS sequence"/>
</dbReference>